<keyword evidence="2" id="KW-1185">Reference proteome</keyword>
<evidence type="ECO:0000313" key="3">
    <source>
        <dbReference type="WBParaSite" id="scaffold17283_cov316.g18567"/>
    </source>
</evidence>
<evidence type="ECO:0000259" key="1">
    <source>
        <dbReference type="PROSITE" id="PS50011"/>
    </source>
</evidence>
<evidence type="ECO:0000313" key="2">
    <source>
        <dbReference type="Proteomes" id="UP000887561"/>
    </source>
</evidence>
<dbReference type="InterPro" id="IPR000719">
    <property type="entry name" value="Prot_kinase_dom"/>
</dbReference>
<dbReference type="PANTHER" id="PTHR24362:SF309">
    <property type="entry name" value="PROTEIN KINASE DOMAIN-CONTAINING PROTEIN"/>
    <property type="match status" value="1"/>
</dbReference>
<dbReference type="Gene3D" id="1.10.510.10">
    <property type="entry name" value="Transferase(Phosphotransferase) domain 1"/>
    <property type="match status" value="1"/>
</dbReference>
<dbReference type="Proteomes" id="UP000887561">
    <property type="component" value="Unplaced"/>
</dbReference>
<dbReference type="AlphaFoldDB" id="A0A915LSH0"/>
<dbReference type="GO" id="GO:0005524">
    <property type="term" value="F:ATP binding"/>
    <property type="evidence" value="ECO:0007669"/>
    <property type="project" value="InterPro"/>
</dbReference>
<feature type="domain" description="Protein kinase" evidence="1">
    <location>
        <begin position="1"/>
        <end position="132"/>
    </location>
</feature>
<proteinExistence type="predicted"/>
<accession>A0A915LSH0</accession>
<name>A0A915LSH0_MELJA</name>
<dbReference type="InterPro" id="IPR011009">
    <property type="entry name" value="Kinase-like_dom_sf"/>
</dbReference>
<sequence length="132" mass="14949">MTNSGSGGIHLDIKAANFIMALNDNQSEMQVNPLKSKLSLATEDYMAPEIRSKLFSNRKDNLSQKVDIWAFGLMGYELLYGELPEGYKKIDKTLNNYRANVAQNTHLDHIIKHCINVDPNQRPSIDDILRSL</sequence>
<dbReference type="PANTHER" id="PTHR24362">
    <property type="entry name" value="SERINE/THREONINE-PROTEIN KINASE NEK"/>
    <property type="match status" value="1"/>
</dbReference>
<dbReference type="WBParaSite" id="scaffold17283_cov316.g18567">
    <property type="protein sequence ID" value="scaffold17283_cov316.g18567"/>
    <property type="gene ID" value="scaffold17283_cov316.g18567"/>
</dbReference>
<dbReference type="SUPFAM" id="SSF56112">
    <property type="entry name" value="Protein kinase-like (PK-like)"/>
    <property type="match status" value="1"/>
</dbReference>
<dbReference type="PROSITE" id="PS50011">
    <property type="entry name" value="PROTEIN_KINASE_DOM"/>
    <property type="match status" value="1"/>
</dbReference>
<dbReference type="Pfam" id="PF00069">
    <property type="entry name" value="Pkinase"/>
    <property type="match status" value="1"/>
</dbReference>
<organism evidence="2 3">
    <name type="scientific">Meloidogyne javanica</name>
    <name type="common">Root-knot nematode worm</name>
    <dbReference type="NCBI Taxonomy" id="6303"/>
    <lineage>
        <taxon>Eukaryota</taxon>
        <taxon>Metazoa</taxon>
        <taxon>Ecdysozoa</taxon>
        <taxon>Nematoda</taxon>
        <taxon>Chromadorea</taxon>
        <taxon>Rhabditida</taxon>
        <taxon>Tylenchina</taxon>
        <taxon>Tylenchomorpha</taxon>
        <taxon>Tylenchoidea</taxon>
        <taxon>Meloidogynidae</taxon>
        <taxon>Meloidogyninae</taxon>
        <taxon>Meloidogyne</taxon>
        <taxon>Meloidogyne incognita group</taxon>
    </lineage>
</organism>
<protein>
    <submittedName>
        <fullName evidence="3">Protein kinase domain-containing protein</fullName>
    </submittedName>
</protein>
<reference evidence="3" key="1">
    <citation type="submission" date="2022-11" db="UniProtKB">
        <authorList>
            <consortium name="WormBaseParasite"/>
        </authorList>
    </citation>
    <scope>IDENTIFICATION</scope>
</reference>
<dbReference type="GO" id="GO:0004672">
    <property type="term" value="F:protein kinase activity"/>
    <property type="evidence" value="ECO:0007669"/>
    <property type="project" value="InterPro"/>
</dbReference>